<reference evidence="3 4" key="1">
    <citation type="submission" date="2015-03" db="EMBL/GenBank/DDBJ databases">
        <authorList>
            <consortium name="Pathogen Informatics"/>
        </authorList>
    </citation>
    <scope>NUCLEOTIDE SEQUENCE [LARGE SCALE GENOMIC DNA]</scope>
    <source>
        <strain evidence="2 3">D00501624</strain>
        <strain evidence="1 4">H09601792</strain>
    </source>
</reference>
<dbReference type="EMBL" id="CFOH01000271">
    <property type="protein sequence ID" value="CFE51238.1"/>
    <property type="molecule type" value="Genomic_DNA"/>
</dbReference>
<dbReference type="Proteomes" id="UP000046947">
    <property type="component" value="Unassembled WGS sequence"/>
</dbReference>
<dbReference type="InterPro" id="IPR011051">
    <property type="entry name" value="RmlC_Cupin_sf"/>
</dbReference>
<dbReference type="EMBL" id="CQQC01000181">
    <property type="protein sequence ID" value="CNU52584.1"/>
    <property type="molecule type" value="Genomic_DNA"/>
</dbReference>
<protein>
    <recommendedName>
        <fullName evidence="5">Cupin domain-containing protein</fullName>
    </recommendedName>
</protein>
<accession>A0A655D9R7</accession>
<proteinExistence type="predicted"/>
<evidence type="ECO:0000313" key="2">
    <source>
        <dbReference type="EMBL" id="CNU52584.1"/>
    </source>
</evidence>
<dbReference type="SUPFAM" id="SSF51182">
    <property type="entry name" value="RmlC-like cupins"/>
    <property type="match status" value="1"/>
</dbReference>
<dbReference type="Proteomes" id="UP000039217">
    <property type="component" value="Unassembled WGS sequence"/>
</dbReference>
<evidence type="ECO:0008006" key="5">
    <source>
        <dbReference type="Google" id="ProtNLM"/>
    </source>
</evidence>
<evidence type="ECO:0000313" key="1">
    <source>
        <dbReference type="EMBL" id="CFE51238.1"/>
    </source>
</evidence>
<name>A0A655D9R7_MYCTX</name>
<dbReference type="InterPro" id="IPR014710">
    <property type="entry name" value="RmlC-like_jellyroll"/>
</dbReference>
<evidence type="ECO:0000313" key="3">
    <source>
        <dbReference type="Proteomes" id="UP000039217"/>
    </source>
</evidence>
<dbReference type="AlphaFoldDB" id="A0A655D9R7"/>
<sequence length="55" mass="5917">MLDGELVVTVDGAETVLGWLDSVHLAKGELRSIHNRTDRQALLLVTVAHPVAEVA</sequence>
<organism evidence="2 3">
    <name type="scientific">Mycobacterium tuberculosis</name>
    <dbReference type="NCBI Taxonomy" id="1773"/>
    <lineage>
        <taxon>Bacteria</taxon>
        <taxon>Bacillati</taxon>
        <taxon>Actinomycetota</taxon>
        <taxon>Actinomycetes</taxon>
        <taxon>Mycobacteriales</taxon>
        <taxon>Mycobacteriaceae</taxon>
        <taxon>Mycobacterium</taxon>
        <taxon>Mycobacterium tuberculosis complex</taxon>
    </lineage>
</organism>
<dbReference type="Gene3D" id="2.60.120.10">
    <property type="entry name" value="Jelly Rolls"/>
    <property type="match status" value="1"/>
</dbReference>
<gene>
    <name evidence="2" type="ORF">ERS007661_00804</name>
    <name evidence="1" type="ORF">ERS007688_01885</name>
</gene>
<evidence type="ECO:0000313" key="4">
    <source>
        <dbReference type="Proteomes" id="UP000046947"/>
    </source>
</evidence>